<sequence length="76" mass="8426">MTLMRSTMAGHTYSVSEIVGTSTEGVDDAIKNGIATASQTLRNLDWFEVKEIRGHLEDGAVADWQVTIKLGFRLER</sequence>
<keyword evidence="1" id="KW-1185">Reference proteome</keyword>
<reference evidence="1" key="1">
    <citation type="submission" date="2013-12" db="EMBL/GenBank/DDBJ databases">
        <authorList>
            <person name="Aslett M."/>
        </authorList>
    </citation>
    <scope>NUCLEOTIDE SEQUENCE [LARGE SCALE GENOMIC DNA]</scope>
    <source>
        <strain evidence="1">Lindley</strain>
    </source>
</reference>
<dbReference type="Gene3D" id="3.30.1660.10">
    <property type="entry name" value="Flavin-binding protein dodecin"/>
    <property type="match status" value="1"/>
</dbReference>
<dbReference type="InterPro" id="IPR025543">
    <property type="entry name" value="Dodecin-like"/>
</dbReference>
<dbReference type="PANTHER" id="PTHR39324:SF1">
    <property type="entry name" value="CALCIUM DODECIN"/>
    <property type="match status" value="1"/>
</dbReference>
<proteinExistence type="predicted"/>
<evidence type="ECO:0000313" key="2">
    <source>
        <dbReference type="WBParaSite" id="GPLIN_000250500"/>
    </source>
</evidence>
<dbReference type="InterPro" id="IPR009923">
    <property type="entry name" value="Dodecin"/>
</dbReference>
<dbReference type="PANTHER" id="PTHR39324">
    <property type="entry name" value="CALCIUM DODECIN"/>
    <property type="match status" value="1"/>
</dbReference>
<dbReference type="WBParaSite" id="GPLIN_000250500">
    <property type="protein sequence ID" value="GPLIN_000250500"/>
    <property type="gene ID" value="GPLIN_000250500"/>
</dbReference>
<dbReference type="InterPro" id="IPR036694">
    <property type="entry name" value="Dodecin-like_sf"/>
</dbReference>
<reference evidence="1" key="2">
    <citation type="submission" date="2014-05" db="EMBL/GenBank/DDBJ databases">
        <title>The genome and life-stage specific transcriptomes of Globodera pallida elucidate key aspects of plant parasitism by a cyst nematode.</title>
        <authorList>
            <person name="Cotton J.A."/>
            <person name="Lilley C.J."/>
            <person name="Jones L.M."/>
            <person name="Kikuchi T."/>
            <person name="Reid A.J."/>
            <person name="Thorpe P."/>
            <person name="Tsai I.J."/>
            <person name="Beasley H."/>
            <person name="Blok V."/>
            <person name="Cock P.J.A."/>
            <person name="Van den Akker S.E."/>
            <person name="Holroyd N."/>
            <person name="Hunt M."/>
            <person name="Mantelin S."/>
            <person name="Naghra H."/>
            <person name="Pain A."/>
            <person name="Palomares-Rius J.E."/>
            <person name="Zarowiecki M."/>
            <person name="Berriman M."/>
            <person name="Jones J.T."/>
            <person name="Urwin P.E."/>
        </authorList>
    </citation>
    <scope>NUCLEOTIDE SEQUENCE [LARGE SCALE GENOMIC DNA]</scope>
    <source>
        <strain evidence="1">Lindley</strain>
    </source>
</reference>
<evidence type="ECO:0000313" key="1">
    <source>
        <dbReference type="Proteomes" id="UP000050741"/>
    </source>
</evidence>
<dbReference type="NCBIfam" id="NF043052">
    <property type="entry name" value="DodecBact"/>
    <property type="match status" value="1"/>
</dbReference>
<dbReference type="SUPFAM" id="SSF89807">
    <property type="entry name" value="Dodecin-like"/>
    <property type="match status" value="1"/>
</dbReference>
<dbReference type="AlphaFoldDB" id="A0A183BPG9"/>
<reference evidence="2" key="3">
    <citation type="submission" date="2016-06" db="UniProtKB">
        <authorList>
            <consortium name="WormBaseParasite"/>
        </authorList>
    </citation>
    <scope>IDENTIFICATION</scope>
</reference>
<name>A0A183BPG9_GLOPA</name>
<organism evidence="1 2">
    <name type="scientific">Globodera pallida</name>
    <name type="common">Potato cyst nematode worm</name>
    <name type="synonym">Heterodera pallida</name>
    <dbReference type="NCBI Taxonomy" id="36090"/>
    <lineage>
        <taxon>Eukaryota</taxon>
        <taxon>Metazoa</taxon>
        <taxon>Ecdysozoa</taxon>
        <taxon>Nematoda</taxon>
        <taxon>Chromadorea</taxon>
        <taxon>Rhabditida</taxon>
        <taxon>Tylenchina</taxon>
        <taxon>Tylenchomorpha</taxon>
        <taxon>Tylenchoidea</taxon>
        <taxon>Heteroderidae</taxon>
        <taxon>Heteroderinae</taxon>
        <taxon>Globodera</taxon>
    </lineage>
</organism>
<dbReference type="Pfam" id="PF07311">
    <property type="entry name" value="Dodecin"/>
    <property type="match status" value="1"/>
</dbReference>
<protein>
    <submittedName>
        <fullName evidence="2">Dodecin domain-containing protein</fullName>
    </submittedName>
</protein>
<accession>A0A183BPG9</accession>
<dbReference type="InterPro" id="IPR050049">
    <property type="entry name" value="Dodecin_bact"/>
</dbReference>
<dbReference type="Proteomes" id="UP000050741">
    <property type="component" value="Unassembled WGS sequence"/>
</dbReference>